<dbReference type="InterPro" id="IPR011701">
    <property type="entry name" value="MFS"/>
</dbReference>
<name>A0A5S4F8A2_9ACTN</name>
<dbReference type="EMBL" id="VCKY01000129">
    <property type="protein sequence ID" value="TMR12781.1"/>
    <property type="molecule type" value="Genomic_DNA"/>
</dbReference>
<dbReference type="PROSITE" id="PS50850">
    <property type="entry name" value="MFS"/>
    <property type="match status" value="1"/>
</dbReference>
<proteinExistence type="predicted"/>
<comment type="subcellular location">
    <subcellularLocation>
        <location evidence="1">Cell membrane</location>
        <topology evidence="1">Multi-pass membrane protein</topology>
    </subcellularLocation>
</comment>
<dbReference type="Proteomes" id="UP000309128">
    <property type="component" value="Unassembled WGS sequence"/>
</dbReference>
<protein>
    <submittedName>
        <fullName evidence="7">MFS transporter</fullName>
    </submittedName>
</protein>
<accession>A0A5S4F8A2</accession>
<reference evidence="7 8" key="1">
    <citation type="submission" date="2019-05" db="EMBL/GenBank/DDBJ databases">
        <title>Draft genome sequence of Nonomuraea turkmeniaca DSM 43926.</title>
        <authorList>
            <person name="Saricaoglu S."/>
            <person name="Isik K."/>
        </authorList>
    </citation>
    <scope>NUCLEOTIDE SEQUENCE [LARGE SCALE GENOMIC DNA]</scope>
    <source>
        <strain evidence="7 8">DSM 43926</strain>
    </source>
</reference>
<keyword evidence="2 5" id="KW-0812">Transmembrane</keyword>
<dbReference type="GO" id="GO:0005886">
    <property type="term" value="C:plasma membrane"/>
    <property type="evidence" value="ECO:0007669"/>
    <property type="project" value="UniProtKB-SubCell"/>
</dbReference>
<dbReference type="SUPFAM" id="SSF103473">
    <property type="entry name" value="MFS general substrate transporter"/>
    <property type="match status" value="1"/>
</dbReference>
<keyword evidence="3 5" id="KW-1133">Transmembrane helix</keyword>
<keyword evidence="4 5" id="KW-0472">Membrane</keyword>
<evidence type="ECO:0000256" key="4">
    <source>
        <dbReference type="ARBA" id="ARBA00023136"/>
    </source>
</evidence>
<feature type="domain" description="Major facilitator superfamily (MFS) profile" evidence="6">
    <location>
        <begin position="1"/>
        <end position="190"/>
    </location>
</feature>
<evidence type="ECO:0000256" key="2">
    <source>
        <dbReference type="ARBA" id="ARBA00022692"/>
    </source>
</evidence>
<dbReference type="Pfam" id="PF07690">
    <property type="entry name" value="MFS_1"/>
    <property type="match status" value="1"/>
</dbReference>
<dbReference type="InterPro" id="IPR036259">
    <property type="entry name" value="MFS_trans_sf"/>
</dbReference>
<organism evidence="7 8">
    <name type="scientific">Nonomuraea turkmeniaca</name>
    <dbReference type="NCBI Taxonomy" id="103838"/>
    <lineage>
        <taxon>Bacteria</taxon>
        <taxon>Bacillati</taxon>
        <taxon>Actinomycetota</taxon>
        <taxon>Actinomycetes</taxon>
        <taxon>Streptosporangiales</taxon>
        <taxon>Streptosporangiaceae</taxon>
        <taxon>Nonomuraea</taxon>
    </lineage>
</organism>
<evidence type="ECO:0000256" key="3">
    <source>
        <dbReference type="ARBA" id="ARBA00022989"/>
    </source>
</evidence>
<feature type="transmembrane region" description="Helical" evidence="5">
    <location>
        <begin position="49"/>
        <end position="66"/>
    </location>
</feature>
<feature type="transmembrane region" description="Helical" evidence="5">
    <location>
        <begin position="72"/>
        <end position="94"/>
    </location>
</feature>
<dbReference type="OrthoDB" id="4029083at2"/>
<evidence type="ECO:0000313" key="8">
    <source>
        <dbReference type="Proteomes" id="UP000309128"/>
    </source>
</evidence>
<dbReference type="InterPro" id="IPR020846">
    <property type="entry name" value="MFS_dom"/>
</dbReference>
<evidence type="ECO:0000313" key="7">
    <source>
        <dbReference type="EMBL" id="TMR12781.1"/>
    </source>
</evidence>
<comment type="caution">
    <text evidence="7">The sequence shown here is derived from an EMBL/GenBank/DDBJ whole genome shotgun (WGS) entry which is preliminary data.</text>
</comment>
<sequence length="190" mass="19436">MTATPSFAKDTGAAMSDGILVFVTLPLLIGPIILPFAGRWVDRLGARRVAIPSAALYAALTALIPVCGSSVPVLAVVLILASTFGFMAGLAVVFKVISTWLPQHKGIGFALGGLASGVAAAVFSPVFQWLISGGAGLGWKGAYLLVAAMIALVAIPTAMFLISEPTAPRVTGRFSGRLPLPSGDGYQRAA</sequence>
<dbReference type="GO" id="GO:0022857">
    <property type="term" value="F:transmembrane transporter activity"/>
    <property type="evidence" value="ECO:0007669"/>
    <property type="project" value="InterPro"/>
</dbReference>
<feature type="transmembrane region" description="Helical" evidence="5">
    <location>
        <begin position="106"/>
        <end position="131"/>
    </location>
</feature>
<evidence type="ECO:0000256" key="1">
    <source>
        <dbReference type="ARBA" id="ARBA00004651"/>
    </source>
</evidence>
<evidence type="ECO:0000259" key="6">
    <source>
        <dbReference type="PROSITE" id="PS50850"/>
    </source>
</evidence>
<evidence type="ECO:0000256" key="5">
    <source>
        <dbReference type="SAM" id="Phobius"/>
    </source>
</evidence>
<keyword evidence="8" id="KW-1185">Reference proteome</keyword>
<feature type="transmembrane region" description="Helical" evidence="5">
    <location>
        <begin position="143"/>
        <end position="163"/>
    </location>
</feature>
<gene>
    <name evidence="7" type="ORF">ETD86_31855</name>
</gene>
<feature type="transmembrane region" description="Helical" evidence="5">
    <location>
        <begin position="19"/>
        <end position="37"/>
    </location>
</feature>
<dbReference type="AlphaFoldDB" id="A0A5S4F8A2"/>
<dbReference type="Gene3D" id="1.20.1250.20">
    <property type="entry name" value="MFS general substrate transporter like domains"/>
    <property type="match status" value="1"/>
</dbReference>